<dbReference type="EMBL" id="JAUEDK010000022">
    <property type="protein sequence ID" value="MDN0075848.1"/>
    <property type="molecule type" value="Genomic_DNA"/>
</dbReference>
<dbReference type="Proteomes" id="UP001168540">
    <property type="component" value="Unassembled WGS sequence"/>
</dbReference>
<keyword evidence="2" id="KW-1185">Reference proteome</keyword>
<organism evidence="1 2">
    <name type="scientific">Crenobacter oryzisoli</name>
    <dbReference type="NCBI Taxonomy" id="3056844"/>
    <lineage>
        <taxon>Bacteria</taxon>
        <taxon>Pseudomonadati</taxon>
        <taxon>Pseudomonadota</taxon>
        <taxon>Betaproteobacteria</taxon>
        <taxon>Neisseriales</taxon>
        <taxon>Neisseriaceae</taxon>
        <taxon>Crenobacter</taxon>
    </lineage>
</organism>
<evidence type="ECO:0000313" key="1">
    <source>
        <dbReference type="EMBL" id="MDN0075848.1"/>
    </source>
</evidence>
<name>A0ABT7XQ79_9NEIS</name>
<proteinExistence type="predicted"/>
<protein>
    <submittedName>
        <fullName evidence="1">Uncharacterized protein</fullName>
    </submittedName>
</protein>
<comment type="caution">
    <text evidence="1">The sequence shown here is derived from an EMBL/GenBank/DDBJ whole genome shotgun (WGS) entry which is preliminary data.</text>
</comment>
<evidence type="ECO:0000313" key="2">
    <source>
        <dbReference type="Proteomes" id="UP001168540"/>
    </source>
</evidence>
<accession>A0ABT7XQ79</accession>
<dbReference type="RefSeq" id="WP_289830489.1">
    <property type="nucleotide sequence ID" value="NZ_JAUEDK010000022.1"/>
</dbReference>
<gene>
    <name evidence="1" type="ORF">QU481_13220</name>
</gene>
<sequence length="65" mass="7278">MLYKVKVVSEIFGVDFDGPLHPTEAHARRAAQTLLAVHSGKIVVEIHKLLDPQFRSSEIVGRLEK</sequence>
<reference evidence="1" key="1">
    <citation type="submission" date="2023-06" db="EMBL/GenBank/DDBJ databases">
        <authorList>
            <person name="Zhang S."/>
        </authorList>
    </citation>
    <scope>NUCLEOTIDE SEQUENCE</scope>
    <source>
        <strain evidence="1">SG2303</strain>
    </source>
</reference>